<dbReference type="Proteomes" id="UP001500540">
    <property type="component" value="Unassembled WGS sequence"/>
</dbReference>
<evidence type="ECO:0000256" key="2">
    <source>
        <dbReference type="ARBA" id="ARBA00023125"/>
    </source>
</evidence>
<dbReference type="RefSeq" id="WP_425562012.1">
    <property type="nucleotide sequence ID" value="NZ_BAABAF010000001.1"/>
</dbReference>
<dbReference type="InterPro" id="IPR016032">
    <property type="entry name" value="Sig_transdc_resp-reg_C-effctor"/>
</dbReference>
<dbReference type="PRINTS" id="PR00038">
    <property type="entry name" value="HTHLUXR"/>
</dbReference>
<comment type="caution">
    <text evidence="5">The sequence shown here is derived from an EMBL/GenBank/DDBJ whole genome shotgun (WGS) entry which is preliminary data.</text>
</comment>
<feature type="domain" description="HTH luxR-type" evidence="4">
    <location>
        <begin position="1"/>
        <end position="52"/>
    </location>
</feature>
<dbReference type="InterPro" id="IPR000792">
    <property type="entry name" value="Tscrpt_reg_LuxR_C"/>
</dbReference>
<dbReference type="PROSITE" id="PS50043">
    <property type="entry name" value="HTH_LUXR_2"/>
    <property type="match status" value="1"/>
</dbReference>
<evidence type="ECO:0000313" key="5">
    <source>
        <dbReference type="EMBL" id="GAA3755382.1"/>
    </source>
</evidence>
<keyword evidence="6" id="KW-1185">Reference proteome</keyword>
<keyword evidence="3" id="KW-0804">Transcription</keyword>
<keyword evidence="2" id="KW-0238">DNA-binding</keyword>
<name>A0ABP7G6Z6_9MICO</name>
<organism evidence="5 6">
    <name type="scientific">Microbacterium kribbense</name>
    <dbReference type="NCBI Taxonomy" id="433645"/>
    <lineage>
        <taxon>Bacteria</taxon>
        <taxon>Bacillati</taxon>
        <taxon>Actinomycetota</taxon>
        <taxon>Actinomycetes</taxon>
        <taxon>Micrococcales</taxon>
        <taxon>Microbacteriaceae</taxon>
        <taxon>Microbacterium</taxon>
    </lineage>
</organism>
<evidence type="ECO:0000256" key="1">
    <source>
        <dbReference type="ARBA" id="ARBA00023015"/>
    </source>
</evidence>
<keyword evidence="1" id="KW-0805">Transcription regulation</keyword>
<dbReference type="Pfam" id="PF00196">
    <property type="entry name" value="GerE"/>
    <property type="match status" value="1"/>
</dbReference>
<dbReference type="SMART" id="SM00421">
    <property type="entry name" value="HTH_LUXR"/>
    <property type="match status" value="1"/>
</dbReference>
<sequence length="57" mass="6110">MLALMADARSNAEIARQLYIGAATVRTHVSNVLQKLGARDRVQAIVVADRLGLASPH</sequence>
<accession>A0ABP7G6Z6</accession>
<dbReference type="PANTHER" id="PTHR44688">
    <property type="entry name" value="DNA-BINDING TRANSCRIPTIONAL ACTIVATOR DEVR_DOSR"/>
    <property type="match status" value="1"/>
</dbReference>
<dbReference type="PANTHER" id="PTHR44688:SF16">
    <property type="entry name" value="DNA-BINDING TRANSCRIPTIONAL ACTIVATOR DEVR_DOSR"/>
    <property type="match status" value="1"/>
</dbReference>
<reference evidence="6" key="1">
    <citation type="journal article" date="2019" name="Int. J. Syst. Evol. Microbiol.">
        <title>The Global Catalogue of Microorganisms (GCM) 10K type strain sequencing project: providing services to taxonomists for standard genome sequencing and annotation.</title>
        <authorList>
            <consortium name="The Broad Institute Genomics Platform"/>
            <consortium name="The Broad Institute Genome Sequencing Center for Infectious Disease"/>
            <person name="Wu L."/>
            <person name="Ma J."/>
        </authorList>
    </citation>
    <scope>NUCLEOTIDE SEQUENCE [LARGE SCALE GENOMIC DNA]</scope>
    <source>
        <strain evidence="6">JCM 16950</strain>
    </source>
</reference>
<dbReference type="InterPro" id="IPR036388">
    <property type="entry name" value="WH-like_DNA-bd_sf"/>
</dbReference>
<dbReference type="SUPFAM" id="SSF46894">
    <property type="entry name" value="C-terminal effector domain of the bipartite response regulators"/>
    <property type="match status" value="1"/>
</dbReference>
<evidence type="ECO:0000256" key="3">
    <source>
        <dbReference type="ARBA" id="ARBA00023163"/>
    </source>
</evidence>
<protein>
    <recommendedName>
        <fullName evidence="4">HTH luxR-type domain-containing protein</fullName>
    </recommendedName>
</protein>
<dbReference type="EMBL" id="BAABAF010000001">
    <property type="protein sequence ID" value="GAA3755382.1"/>
    <property type="molecule type" value="Genomic_DNA"/>
</dbReference>
<proteinExistence type="predicted"/>
<dbReference type="CDD" id="cd06170">
    <property type="entry name" value="LuxR_C_like"/>
    <property type="match status" value="1"/>
</dbReference>
<evidence type="ECO:0000313" key="6">
    <source>
        <dbReference type="Proteomes" id="UP001500540"/>
    </source>
</evidence>
<evidence type="ECO:0000259" key="4">
    <source>
        <dbReference type="PROSITE" id="PS50043"/>
    </source>
</evidence>
<dbReference type="Gene3D" id="1.10.10.10">
    <property type="entry name" value="Winged helix-like DNA-binding domain superfamily/Winged helix DNA-binding domain"/>
    <property type="match status" value="1"/>
</dbReference>
<gene>
    <name evidence="5" type="ORF">GCM10022240_05450</name>
</gene>